<organism evidence="1 2">
    <name type="scientific">Cellulophaga algicola (strain DSM 14237 / IC166 / ACAM 630)</name>
    <dbReference type="NCBI Taxonomy" id="688270"/>
    <lineage>
        <taxon>Bacteria</taxon>
        <taxon>Pseudomonadati</taxon>
        <taxon>Bacteroidota</taxon>
        <taxon>Flavobacteriia</taxon>
        <taxon>Flavobacteriales</taxon>
        <taxon>Flavobacteriaceae</taxon>
        <taxon>Cellulophaga</taxon>
    </lineage>
</organism>
<gene>
    <name evidence="1" type="ordered locus">Celal_3645</name>
</gene>
<dbReference type="Proteomes" id="UP000008634">
    <property type="component" value="Chromosome"/>
</dbReference>
<dbReference type="AlphaFoldDB" id="E6X990"/>
<dbReference type="eggNOG" id="ENOG5032ZKA">
    <property type="taxonomic scope" value="Bacteria"/>
</dbReference>
<keyword evidence="2" id="KW-1185">Reference proteome</keyword>
<proteinExistence type="predicted"/>
<reference evidence="1 2" key="1">
    <citation type="journal article" date="2010" name="Stand. Genomic Sci.">
        <title>Complete genome sequence of Cellulophaga algicola type strain (IC166).</title>
        <authorList>
            <person name="Abt B."/>
            <person name="Lu M."/>
            <person name="Misra M."/>
            <person name="Han C."/>
            <person name="Nolan M."/>
            <person name="Lucas S."/>
            <person name="Hammon N."/>
            <person name="Deshpande S."/>
            <person name="Cheng J.F."/>
            <person name="Tapia R."/>
            <person name="Goodwin L."/>
            <person name="Pitluck S."/>
            <person name="Liolios K."/>
            <person name="Pagani I."/>
            <person name="Ivanova N."/>
            <person name="Mavromatis K."/>
            <person name="Ovchinikova G."/>
            <person name="Pati A."/>
            <person name="Chen A."/>
            <person name="Palaniappan K."/>
            <person name="Land M."/>
            <person name="Hauser L."/>
            <person name="Chang Y.J."/>
            <person name="Jeffries C.D."/>
            <person name="Detter J.C."/>
            <person name="Brambilla E."/>
            <person name="Rohde M."/>
            <person name="Tindall B.J."/>
            <person name="Goker M."/>
            <person name="Woyke T."/>
            <person name="Bristow J."/>
            <person name="Eisen J.A."/>
            <person name="Markowitz V."/>
            <person name="Hugenholtz P."/>
            <person name="Kyrpides N.C."/>
            <person name="Klenk H.P."/>
            <person name="Lapidus A."/>
        </authorList>
    </citation>
    <scope>NUCLEOTIDE SEQUENCE [LARGE SCALE GENOMIC DNA]</scope>
    <source>
        <strain evidence="2">DSM 14237 / IC166 / ACAM 630</strain>
    </source>
</reference>
<evidence type="ECO:0000313" key="2">
    <source>
        <dbReference type="Proteomes" id="UP000008634"/>
    </source>
</evidence>
<protein>
    <submittedName>
        <fullName evidence="1">Uncharacterized protein</fullName>
    </submittedName>
</protein>
<dbReference type="KEGG" id="cao:Celal_3645"/>
<accession>E6X990</accession>
<sequence>MLIHFMNIFFFRVLLKTSNIKYFIFSIFLFSLTYNYSQDNFKKSIIYDAYDSILGKENLKLYQGPLFIDEYAVNNEKHRFFESSDLALGNVTYDGNVFYNQKIKYDLFEDKLILNPKNSSESLLIELIKNNVDSFTYKKKVFKIFKNTEHSLTVGYLEVLSKKSNIQLLKKHFKSNQGKTNKNIYYEFKLKNKFYIFYQNSLIPFNTKQEVISIYPDRKIFIKQFFQANNTLKKNYKELFIYNLFLELTSKIN</sequence>
<evidence type="ECO:0000313" key="1">
    <source>
        <dbReference type="EMBL" id="ADV50900.1"/>
    </source>
</evidence>
<dbReference type="HOGENOM" id="CLU_1097080_0_0_10"/>
<dbReference type="EMBL" id="CP002453">
    <property type="protein sequence ID" value="ADV50900.1"/>
    <property type="molecule type" value="Genomic_DNA"/>
</dbReference>
<dbReference type="STRING" id="688270.Celal_3645"/>
<name>E6X990_CELAD</name>